<dbReference type="AlphaFoldDB" id="A0A1B7XB34"/>
<dbReference type="InterPro" id="IPR012902">
    <property type="entry name" value="N_methyl_site"/>
</dbReference>
<dbReference type="Pfam" id="PF07963">
    <property type="entry name" value="N_methyl"/>
    <property type="match status" value="1"/>
</dbReference>
<comment type="caution">
    <text evidence="2">The sequence shown here is derived from an EMBL/GenBank/DDBJ whole genome shotgun (WGS) entry which is preliminary data.</text>
</comment>
<dbReference type="EMBL" id="JXMS01000020">
    <property type="protein sequence ID" value="OBQ46593.1"/>
    <property type="molecule type" value="Genomic_DNA"/>
</dbReference>
<dbReference type="GO" id="GO:0005886">
    <property type="term" value="C:plasma membrane"/>
    <property type="evidence" value="ECO:0007669"/>
    <property type="project" value="UniProtKB-SubCell"/>
</dbReference>
<dbReference type="Proteomes" id="UP000091979">
    <property type="component" value="Unassembled WGS sequence"/>
</dbReference>
<evidence type="ECO:0000313" key="2">
    <source>
        <dbReference type="EMBL" id="OBQ46593.1"/>
    </source>
</evidence>
<protein>
    <recommendedName>
        <fullName evidence="4">General secretion pathway protein H</fullName>
    </recommendedName>
</protein>
<dbReference type="STRING" id="1560234.SP90_11340"/>
<dbReference type="InterPro" id="IPR045584">
    <property type="entry name" value="Pilin-like"/>
</dbReference>
<dbReference type="GO" id="GO:0015627">
    <property type="term" value="C:type II protein secretion system complex"/>
    <property type="evidence" value="ECO:0007669"/>
    <property type="project" value="InterPro"/>
</dbReference>
<evidence type="ECO:0000256" key="1">
    <source>
        <dbReference type="SAM" id="Phobius"/>
    </source>
</evidence>
<dbReference type="NCBIfam" id="TIGR02532">
    <property type="entry name" value="IV_pilin_GFxxxE"/>
    <property type="match status" value="1"/>
</dbReference>
<keyword evidence="3" id="KW-1185">Reference proteome</keyword>
<evidence type="ECO:0008006" key="4">
    <source>
        <dbReference type="Google" id="ProtNLM"/>
    </source>
</evidence>
<keyword evidence="1" id="KW-0812">Transmembrane</keyword>
<dbReference type="GO" id="GO:0015628">
    <property type="term" value="P:protein secretion by the type II secretion system"/>
    <property type="evidence" value="ECO:0007669"/>
    <property type="project" value="InterPro"/>
</dbReference>
<gene>
    <name evidence="2" type="ORF">SP90_11340</name>
</gene>
<proteinExistence type="predicted"/>
<name>A0A1B7XB34_9BACT</name>
<sequence length="161" mass="17955">MNKNQRSAGFTLFELLIVMAIMGMMFGMLVININIGSTSGDMKTAIRRIAGAVSEARSRALLKRTPLELHFKREGLELYQMVDSKKLRIGNAPLPADVFIDDVEIDGEHDKRILIFQSKGITQPATISLTSDDERQTVVVGPIQGIQIREGKKPRKTDPFE</sequence>
<organism evidence="2 3">
    <name type="scientific">Halodesulfovibrio spirochaetisodalis</name>
    <dbReference type="NCBI Taxonomy" id="1560234"/>
    <lineage>
        <taxon>Bacteria</taxon>
        <taxon>Pseudomonadati</taxon>
        <taxon>Thermodesulfobacteriota</taxon>
        <taxon>Desulfovibrionia</taxon>
        <taxon>Desulfovibrionales</taxon>
        <taxon>Desulfovibrionaceae</taxon>
        <taxon>Halodesulfovibrio</taxon>
    </lineage>
</organism>
<keyword evidence="1" id="KW-0472">Membrane</keyword>
<feature type="transmembrane region" description="Helical" evidence="1">
    <location>
        <begin position="12"/>
        <end position="33"/>
    </location>
</feature>
<evidence type="ECO:0000313" key="3">
    <source>
        <dbReference type="Proteomes" id="UP000091979"/>
    </source>
</evidence>
<keyword evidence="1" id="KW-1133">Transmembrane helix</keyword>
<dbReference type="SUPFAM" id="SSF54523">
    <property type="entry name" value="Pili subunits"/>
    <property type="match status" value="1"/>
</dbReference>
<dbReference type="PATRIC" id="fig|1560234.3.peg.1350"/>
<accession>A0A1B7XB34</accession>
<reference evidence="2 3" key="1">
    <citation type="submission" date="2015-01" db="EMBL/GenBank/DDBJ databases">
        <title>Desulfovibrio sp. JC271 draft genome sequence.</title>
        <authorList>
            <person name="Shivani Y."/>
            <person name="Subhash Y."/>
            <person name="Sasikala C."/>
            <person name="Ramana C.V."/>
        </authorList>
    </citation>
    <scope>NUCLEOTIDE SEQUENCE [LARGE SCALE GENOMIC DNA]</scope>
    <source>
        <strain evidence="2 3">JC271</strain>
    </source>
</reference>